<organism evidence="4 5">
    <name type="scientific">Acinetobacter lwoffii</name>
    <dbReference type="NCBI Taxonomy" id="28090"/>
    <lineage>
        <taxon>Bacteria</taxon>
        <taxon>Pseudomonadati</taxon>
        <taxon>Pseudomonadota</taxon>
        <taxon>Gammaproteobacteria</taxon>
        <taxon>Moraxellales</taxon>
        <taxon>Moraxellaceae</taxon>
        <taxon>Acinetobacter</taxon>
    </lineage>
</organism>
<keyword evidence="2" id="KW-0472">Membrane</keyword>
<accession>A0AAJ3AHE7</accession>
<protein>
    <recommendedName>
        <fullName evidence="6">SH3 domain protein</fullName>
    </recommendedName>
</protein>
<dbReference type="EMBL" id="CP078045">
    <property type="protein sequence ID" value="QXR08016.1"/>
    <property type="molecule type" value="Genomic_DNA"/>
</dbReference>
<proteinExistence type="predicted"/>
<evidence type="ECO:0000256" key="1">
    <source>
        <dbReference type="SAM" id="Coils"/>
    </source>
</evidence>
<feature type="chain" id="PRO_5042575269" description="SH3 domain protein" evidence="3">
    <location>
        <begin position="21"/>
        <end position="169"/>
    </location>
</feature>
<evidence type="ECO:0000313" key="4">
    <source>
        <dbReference type="EMBL" id="QXR08016.1"/>
    </source>
</evidence>
<evidence type="ECO:0008006" key="6">
    <source>
        <dbReference type="Google" id="ProtNLM"/>
    </source>
</evidence>
<gene>
    <name evidence="4" type="ORF">EVX74_003105</name>
</gene>
<reference evidence="4" key="3">
    <citation type="submission" date="2021-06" db="EMBL/GenBank/DDBJ databases">
        <authorList>
            <person name="Diorio-Toth L."/>
        </authorList>
    </citation>
    <scope>NUCLEOTIDE SEQUENCE</scope>
    <source>
        <strain evidence="4">AL_065</strain>
    </source>
</reference>
<feature type="signal peptide" evidence="3">
    <location>
        <begin position="1"/>
        <end position="20"/>
    </location>
</feature>
<dbReference type="Proteomes" id="UP000293391">
    <property type="component" value="Chromosome"/>
</dbReference>
<keyword evidence="2" id="KW-0812">Transmembrane</keyword>
<feature type="coiled-coil region" evidence="1">
    <location>
        <begin position="100"/>
        <end position="134"/>
    </location>
</feature>
<feature type="transmembrane region" description="Helical" evidence="2">
    <location>
        <begin position="139"/>
        <end position="162"/>
    </location>
</feature>
<evidence type="ECO:0000256" key="2">
    <source>
        <dbReference type="SAM" id="Phobius"/>
    </source>
</evidence>
<evidence type="ECO:0000313" key="5">
    <source>
        <dbReference type="Proteomes" id="UP000293391"/>
    </source>
</evidence>
<reference evidence="4" key="1">
    <citation type="submission" date="2018-10" db="EMBL/GenBank/DDBJ databases">
        <authorList>
            <person name="D'Souza A.W."/>
            <person name="Potter R.F."/>
            <person name="Wallace M."/>
            <person name="Shupe A."/>
            <person name="Patel S."/>
            <person name="Sun S."/>
            <person name="Gul D."/>
            <person name="Kwon J.H."/>
            <person name="Andleeb S."/>
            <person name="Burnham C.-A.D."/>
            <person name="Dantas G."/>
        </authorList>
    </citation>
    <scope>NUCLEOTIDE SEQUENCE</scope>
    <source>
        <strain evidence="4">AL_065</strain>
    </source>
</reference>
<reference evidence="4" key="2">
    <citation type="journal article" date="2019" name="Nat. Commun.">
        <title>Spatiotemporal dynamics of multidrug resistant bacteria on intensive care unit surfaces.</title>
        <authorList>
            <person name="D'Souza A.W."/>
            <person name="Potter R.F."/>
            <person name="Wallace M."/>
            <person name="Shupe A."/>
            <person name="Patel S."/>
            <person name="Sun X."/>
            <person name="Gul D."/>
            <person name="Kwon J.H."/>
            <person name="Andleeb S."/>
            <person name="Burnham C.D."/>
            <person name="Dantas G."/>
        </authorList>
    </citation>
    <scope>NUCLEOTIDE SEQUENCE</scope>
    <source>
        <strain evidence="4">AL_065</strain>
    </source>
</reference>
<dbReference type="RefSeq" id="WP_129717020.1">
    <property type="nucleotide sequence ID" value="NZ_CP078045.1"/>
</dbReference>
<evidence type="ECO:0000256" key="3">
    <source>
        <dbReference type="SAM" id="SignalP"/>
    </source>
</evidence>
<keyword evidence="2" id="KW-1133">Transmembrane helix</keyword>
<sequence>MRVVTASIIGLCFMISPVWAVEVAPAPVIQENQTAQPQGTAATAQTQSTPKPVIIPAVATSAQPMPPAENKPLTAEEIAKLKAQQEAKVKALVKDQATRLQQLEKANLEALSQNQELQLKNDNLGVQVQVLQSERSAQMFLYGAATLAVGVLLGFLIASYVYTKRRRQW</sequence>
<name>A0AAJ3AHE7_ACILW</name>
<keyword evidence="1" id="KW-0175">Coiled coil</keyword>
<dbReference type="AlphaFoldDB" id="A0AAJ3AHE7"/>
<keyword evidence="3" id="KW-0732">Signal</keyword>